<dbReference type="AlphaFoldDB" id="A0A922HPJ8"/>
<evidence type="ECO:0000313" key="1">
    <source>
        <dbReference type="EMBL" id="KAH9501399.1"/>
    </source>
</evidence>
<sequence>MKKKIHKLFRKLQLPSSSYVIILDVDNQKKKKANEEQDDDDIFCPDKIYKFMAIYIWRYT</sequence>
<reference evidence="1" key="1">
    <citation type="submission" date="2013-05" db="EMBL/GenBank/DDBJ databases">
        <authorList>
            <person name="Yim A.K.Y."/>
            <person name="Chan T.F."/>
            <person name="Ji K.M."/>
            <person name="Liu X.Y."/>
            <person name="Zhou J.W."/>
            <person name="Li R.Q."/>
            <person name="Yang K.Y."/>
            <person name="Li J."/>
            <person name="Li M."/>
            <person name="Law P.T.W."/>
            <person name="Wu Y.L."/>
            <person name="Cai Z.L."/>
            <person name="Qin H."/>
            <person name="Bao Y."/>
            <person name="Leung R.K.K."/>
            <person name="Ng P.K.S."/>
            <person name="Zou J."/>
            <person name="Zhong X.J."/>
            <person name="Ran P.X."/>
            <person name="Zhong N.S."/>
            <person name="Liu Z.G."/>
            <person name="Tsui S.K.W."/>
        </authorList>
    </citation>
    <scope>NUCLEOTIDE SEQUENCE</scope>
    <source>
        <strain evidence="1">Derf</strain>
        <tissue evidence="1">Whole organism</tissue>
    </source>
</reference>
<proteinExistence type="predicted"/>
<dbReference type="EMBL" id="ASGP02000006">
    <property type="protein sequence ID" value="KAH9501399.1"/>
    <property type="molecule type" value="Genomic_DNA"/>
</dbReference>
<keyword evidence="2" id="KW-1185">Reference proteome</keyword>
<evidence type="ECO:0000313" key="2">
    <source>
        <dbReference type="Proteomes" id="UP000790347"/>
    </source>
</evidence>
<accession>A0A922HPJ8</accession>
<reference evidence="1" key="2">
    <citation type="journal article" date="2022" name="Res Sq">
        <title>Comparative Genomics Reveals Insights into the Divergent Evolution of Astigmatic Mites and Household Pest Adaptations.</title>
        <authorList>
            <person name="Xiong Q."/>
            <person name="Wan A.T.-Y."/>
            <person name="Liu X.-Y."/>
            <person name="Fung C.S.-H."/>
            <person name="Xiao X."/>
            <person name="Malainual N."/>
            <person name="Hou J."/>
            <person name="Wang L."/>
            <person name="Wang M."/>
            <person name="Yang K."/>
            <person name="Cui Y."/>
            <person name="Leung E."/>
            <person name="Nong W."/>
            <person name="Shin S.-K."/>
            <person name="Au S."/>
            <person name="Jeong K.Y."/>
            <person name="Chew F.T."/>
            <person name="Hui J."/>
            <person name="Leung T.F."/>
            <person name="Tungtrongchitr A."/>
            <person name="Zhong N."/>
            <person name="Liu Z."/>
            <person name="Tsui S."/>
        </authorList>
    </citation>
    <scope>NUCLEOTIDE SEQUENCE</scope>
    <source>
        <strain evidence="1">Derf</strain>
        <tissue evidence="1">Whole organism</tissue>
    </source>
</reference>
<dbReference type="Proteomes" id="UP000790347">
    <property type="component" value="Unassembled WGS sequence"/>
</dbReference>
<protein>
    <submittedName>
        <fullName evidence="1">Uncharacterized protein</fullName>
    </submittedName>
</protein>
<gene>
    <name evidence="1" type="ORF">DERF_012246</name>
</gene>
<organism evidence="1 2">
    <name type="scientific">Dermatophagoides farinae</name>
    <name type="common">American house dust mite</name>
    <dbReference type="NCBI Taxonomy" id="6954"/>
    <lineage>
        <taxon>Eukaryota</taxon>
        <taxon>Metazoa</taxon>
        <taxon>Ecdysozoa</taxon>
        <taxon>Arthropoda</taxon>
        <taxon>Chelicerata</taxon>
        <taxon>Arachnida</taxon>
        <taxon>Acari</taxon>
        <taxon>Acariformes</taxon>
        <taxon>Sarcoptiformes</taxon>
        <taxon>Astigmata</taxon>
        <taxon>Psoroptidia</taxon>
        <taxon>Analgoidea</taxon>
        <taxon>Pyroglyphidae</taxon>
        <taxon>Dermatophagoidinae</taxon>
        <taxon>Dermatophagoides</taxon>
    </lineage>
</organism>
<name>A0A922HPJ8_DERFA</name>
<comment type="caution">
    <text evidence="1">The sequence shown here is derived from an EMBL/GenBank/DDBJ whole genome shotgun (WGS) entry which is preliminary data.</text>
</comment>